<evidence type="ECO:0000313" key="2">
    <source>
        <dbReference type="Proteomes" id="UP000055024"/>
    </source>
</evidence>
<gene>
    <name evidence="1" type="ORF">T11_11715</name>
</gene>
<dbReference type="Proteomes" id="UP000055024">
    <property type="component" value="Unassembled WGS sequence"/>
</dbReference>
<comment type="caution">
    <text evidence="1">The sequence shown here is derived from an EMBL/GenBank/DDBJ whole genome shotgun (WGS) entry which is preliminary data.</text>
</comment>
<evidence type="ECO:0000313" key="1">
    <source>
        <dbReference type="EMBL" id="KRZ18419.1"/>
    </source>
</evidence>
<name>A0A0V1I6D0_9BILA</name>
<reference evidence="1 2" key="1">
    <citation type="submission" date="2015-01" db="EMBL/GenBank/DDBJ databases">
        <title>Evolution of Trichinella species and genotypes.</title>
        <authorList>
            <person name="Korhonen P.K."/>
            <person name="Edoardo P."/>
            <person name="Giuseppe L.R."/>
            <person name="Gasser R.B."/>
        </authorList>
    </citation>
    <scope>NUCLEOTIDE SEQUENCE [LARGE SCALE GENOMIC DNA]</scope>
    <source>
        <strain evidence="1">ISS1029</strain>
    </source>
</reference>
<keyword evidence="2" id="KW-1185">Reference proteome</keyword>
<organism evidence="1 2">
    <name type="scientific">Trichinella zimbabwensis</name>
    <dbReference type="NCBI Taxonomy" id="268475"/>
    <lineage>
        <taxon>Eukaryota</taxon>
        <taxon>Metazoa</taxon>
        <taxon>Ecdysozoa</taxon>
        <taxon>Nematoda</taxon>
        <taxon>Enoplea</taxon>
        <taxon>Dorylaimia</taxon>
        <taxon>Trichinellida</taxon>
        <taxon>Trichinellidae</taxon>
        <taxon>Trichinella</taxon>
    </lineage>
</organism>
<proteinExistence type="predicted"/>
<sequence length="95" mass="11285">MNYLLHQLIKKAEGDAHINRKGKMRMEVQFVMMIKNLHDSVLYYTLKYILLQFYYFNGVHTKTLLEIHICAAVIFTLIYKAQHTSNVSTKKCFNR</sequence>
<dbReference type="AlphaFoldDB" id="A0A0V1I6D0"/>
<dbReference type="EMBL" id="JYDP01000003">
    <property type="protein sequence ID" value="KRZ18419.1"/>
    <property type="molecule type" value="Genomic_DNA"/>
</dbReference>
<accession>A0A0V1I6D0</accession>
<protein>
    <submittedName>
        <fullName evidence="1">Uncharacterized protein</fullName>
    </submittedName>
</protein>